<dbReference type="GO" id="GO:0009028">
    <property type="term" value="F:tartronate-semialdehyde synthase activity"/>
    <property type="evidence" value="ECO:0007669"/>
    <property type="project" value="UniProtKB-EC"/>
</dbReference>
<feature type="domain" description="Thiamine pyrophosphate enzyme N-terminal TPP-binding" evidence="7">
    <location>
        <begin position="4"/>
        <end position="116"/>
    </location>
</feature>
<dbReference type="GO" id="GO:0009097">
    <property type="term" value="P:isoleucine biosynthetic process"/>
    <property type="evidence" value="ECO:0007669"/>
    <property type="project" value="TreeGrafter"/>
</dbReference>
<evidence type="ECO:0000256" key="2">
    <source>
        <dbReference type="ARBA" id="ARBA00023052"/>
    </source>
</evidence>
<dbReference type="InterPro" id="IPR012001">
    <property type="entry name" value="Thiamin_PyroP_enz_TPP-bd_dom"/>
</dbReference>
<name>A0A4Q2JSC3_9MICO</name>
<dbReference type="Gene3D" id="3.40.50.1220">
    <property type="entry name" value="TPP-binding domain"/>
    <property type="match status" value="1"/>
</dbReference>
<protein>
    <submittedName>
        <fullName evidence="8">Glyoxylate carboligase</fullName>
        <ecNumber evidence="8">4.1.1.47</ecNumber>
    </submittedName>
</protein>
<evidence type="ECO:0000259" key="6">
    <source>
        <dbReference type="Pfam" id="PF02775"/>
    </source>
</evidence>
<dbReference type="InterPro" id="IPR012000">
    <property type="entry name" value="Thiamin_PyroP_enz_cen_dom"/>
</dbReference>
<dbReference type="GO" id="GO:0003984">
    <property type="term" value="F:acetolactate synthase activity"/>
    <property type="evidence" value="ECO:0007669"/>
    <property type="project" value="UniProtKB-EC"/>
</dbReference>
<dbReference type="Pfam" id="PF00205">
    <property type="entry name" value="TPP_enzyme_M"/>
    <property type="match status" value="1"/>
</dbReference>
<evidence type="ECO:0000256" key="1">
    <source>
        <dbReference type="ARBA" id="ARBA00007812"/>
    </source>
</evidence>
<dbReference type="GO" id="GO:0005948">
    <property type="term" value="C:acetolactate synthase complex"/>
    <property type="evidence" value="ECO:0007669"/>
    <property type="project" value="TreeGrafter"/>
</dbReference>
<dbReference type="NCBIfam" id="TIGR01504">
    <property type="entry name" value="glyox_carbo_lig"/>
    <property type="match status" value="1"/>
</dbReference>
<dbReference type="GO" id="GO:0050660">
    <property type="term" value="F:flavin adenine dinucleotide binding"/>
    <property type="evidence" value="ECO:0007669"/>
    <property type="project" value="TreeGrafter"/>
</dbReference>
<dbReference type="PANTHER" id="PTHR18968">
    <property type="entry name" value="THIAMINE PYROPHOSPHATE ENZYMES"/>
    <property type="match status" value="1"/>
</dbReference>
<evidence type="ECO:0000259" key="5">
    <source>
        <dbReference type="Pfam" id="PF00205"/>
    </source>
</evidence>
<comment type="catalytic activity">
    <reaction evidence="3">
        <text>2 pyruvate + H(+) = (2S)-2-acetolactate + CO2</text>
        <dbReference type="Rhea" id="RHEA:25249"/>
        <dbReference type="ChEBI" id="CHEBI:15361"/>
        <dbReference type="ChEBI" id="CHEBI:15378"/>
        <dbReference type="ChEBI" id="CHEBI:16526"/>
        <dbReference type="ChEBI" id="CHEBI:58476"/>
        <dbReference type="EC" id="2.2.1.6"/>
    </reaction>
</comment>
<dbReference type="FunFam" id="3.40.50.1220:FF:000008">
    <property type="entry name" value="Acetolactate synthase"/>
    <property type="match status" value="1"/>
</dbReference>
<dbReference type="InterPro" id="IPR011766">
    <property type="entry name" value="TPP_enzyme_TPP-bd"/>
</dbReference>
<dbReference type="EC" id="4.1.1.47" evidence="8"/>
<organism evidence="8 9">
    <name type="scientific">Agromyces fucosus</name>
    <dbReference type="NCBI Taxonomy" id="41985"/>
    <lineage>
        <taxon>Bacteria</taxon>
        <taxon>Bacillati</taxon>
        <taxon>Actinomycetota</taxon>
        <taxon>Actinomycetes</taxon>
        <taxon>Micrococcales</taxon>
        <taxon>Microbacteriaceae</taxon>
        <taxon>Agromyces</taxon>
    </lineage>
</organism>
<dbReference type="GO" id="GO:0016874">
    <property type="term" value="F:ligase activity"/>
    <property type="evidence" value="ECO:0007669"/>
    <property type="project" value="UniProtKB-KW"/>
</dbReference>
<dbReference type="Pfam" id="PF02775">
    <property type="entry name" value="TPP_enzyme_C"/>
    <property type="match status" value="1"/>
</dbReference>
<dbReference type="InterPro" id="IPR006397">
    <property type="entry name" value="Glyox_carbo_lig"/>
</dbReference>
<keyword evidence="9" id="KW-1185">Reference proteome</keyword>
<accession>A0A4Q2JSC3</accession>
<feature type="domain" description="Thiamine pyrophosphate enzyme central" evidence="5">
    <location>
        <begin position="194"/>
        <end position="328"/>
    </location>
</feature>
<comment type="caution">
    <text evidence="8">The sequence shown here is derived from an EMBL/GenBank/DDBJ whole genome shotgun (WGS) entry which is preliminary data.</text>
</comment>
<gene>
    <name evidence="8" type="primary">gcl</name>
    <name evidence="8" type="ORF">ESP57_05450</name>
</gene>
<evidence type="ECO:0000313" key="8">
    <source>
        <dbReference type="EMBL" id="RXZ51215.1"/>
    </source>
</evidence>
<reference evidence="8 9" key="1">
    <citation type="submission" date="2019-01" db="EMBL/GenBank/DDBJ databases">
        <authorList>
            <person name="Li J."/>
        </authorList>
    </citation>
    <scope>NUCLEOTIDE SEQUENCE [LARGE SCALE GENOMIC DNA]</scope>
    <source>
        <strain evidence="8 9">CCUG 35506</strain>
    </source>
</reference>
<dbReference type="CDD" id="cd07035">
    <property type="entry name" value="TPP_PYR_POX_like"/>
    <property type="match status" value="1"/>
</dbReference>
<evidence type="ECO:0000256" key="4">
    <source>
        <dbReference type="RuleBase" id="RU362132"/>
    </source>
</evidence>
<sequence length="598" mass="63373">MTRMRTVDAAVLILEKEGATEAFGLPGAAINPFYSAMRAHGGIRHTLARHVEGASHMADGYTRAADGNIGVCIGTSGPAGTDMITGLYAAQADSVPILCITGQAPVAKLHKEDFQAVGIDAIARPLTKMAMTVLEPAQVPGAFQQAFQLMRSGRPGPVLIDLPIDVQMAEIEFDIETYEPLPVVKPAATRAQAAKALDLLTASERPLIVAGGGIINAGASDRLVELAELLGVPVVPTLMGWGAIADDHPLSAGMVGLQTSHRYGNESLLASDFVIGIGNRWANRHTGGLDTYTKGRTFVHIDIEPTQIGRVFAPDYGIVSDAAAALDAMIAVARERATAGALPDYSAWAGDCRARKATLHRKTHFDNVPIKPQRVYEEMNRAFGPDTTYVTTIGLSQIAGAQMLHVFGPRKWINAGQAGPLGWTGPAALGVVRGKPGETVVALSGDYDFQFMIEELAVGAQHKLPYIHVVVNNSYLGLIRQSQRGFEMEAHVSLAFDNINTPHVEGSSANGYGVDHVKVAEGLGCKAIRVERPDDLGAAFAEAGALMAEHQVPVVVEVILERITNISMGVQIDGVNEFEELAASPDDAPTAILSLAKV</sequence>
<dbReference type="SUPFAM" id="SSF52518">
    <property type="entry name" value="Thiamin diphosphate-binding fold (THDP-binding)"/>
    <property type="match status" value="2"/>
</dbReference>
<dbReference type="Gene3D" id="3.40.50.970">
    <property type="match status" value="2"/>
</dbReference>
<dbReference type="AlphaFoldDB" id="A0A4Q2JSC3"/>
<feature type="domain" description="Thiamine pyrophosphate enzyme TPP-binding" evidence="6">
    <location>
        <begin position="393"/>
        <end position="558"/>
    </location>
</feature>
<dbReference type="PANTHER" id="PTHR18968:SF14">
    <property type="entry name" value="GLYOXYLATE CARBOLIGASE"/>
    <property type="match status" value="1"/>
</dbReference>
<dbReference type="Proteomes" id="UP000292935">
    <property type="component" value="Unassembled WGS sequence"/>
</dbReference>
<keyword evidence="8" id="KW-0436">Ligase</keyword>
<dbReference type="Pfam" id="PF02776">
    <property type="entry name" value="TPP_enzyme_N"/>
    <property type="match status" value="1"/>
</dbReference>
<dbReference type="GO" id="GO:0009099">
    <property type="term" value="P:L-valine biosynthetic process"/>
    <property type="evidence" value="ECO:0007669"/>
    <property type="project" value="TreeGrafter"/>
</dbReference>
<evidence type="ECO:0000313" key="9">
    <source>
        <dbReference type="Proteomes" id="UP000292935"/>
    </source>
</evidence>
<dbReference type="GO" id="GO:0000287">
    <property type="term" value="F:magnesium ion binding"/>
    <property type="evidence" value="ECO:0007669"/>
    <property type="project" value="InterPro"/>
</dbReference>
<dbReference type="InterPro" id="IPR029035">
    <property type="entry name" value="DHS-like_NAD/FAD-binding_dom"/>
</dbReference>
<keyword evidence="8" id="KW-0456">Lyase</keyword>
<keyword evidence="2 4" id="KW-0786">Thiamine pyrophosphate</keyword>
<dbReference type="OrthoDB" id="4494979at2"/>
<comment type="similarity">
    <text evidence="1 4">Belongs to the TPP enzyme family.</text>
</comment>
<dbReference type="GO" id="GO:0009436">
    <property type="term" value="P:glyoxylate catabolic process"/>
    <property type="evidence" value="ECO:0007669"/>
    <property type="project" value="InterPro"/>
</dbReference>
<dbReference type="EMBL" id="SDPO01000001">
    <property type="protein sequence ID" value="RXZ51215.1"/>
    <property type="molecule type" value="Genomic_DNA"/>
</dbReference>
<dbReference type="NCBIfam" id="NF008431">
    <property type="entry name" value="PRK11269.1"/>
    <property type="match status" value="1"/>
</dbReference>
<dbReference type="SUPFAM" id="SSF52467">
    <property type="entry name" value="DHS-like NAD/FAD-binding domain"/>
    <property type="match status" value="1"/>
</dbReference>
<dbReference type="GO" id="GO:0030976">
    <property type="term" value="F:thiamine pyrophosphate binding"/>
    <property type="evidence" value="ECO:0007669"/>
    <property type="project" value="InterPro"/>
</dbReference>
<proteinExistence type="inferred from homology"/>
<evidence type="ECO:0000256" key="3">
    <source>
        <dbReference type="ARBA" id="ARBA00048670"/>
    </source>
</evidence>
<dbReference type="RefSeq" id="WP_129230795.1">
    <property type="nucleotide sequence ID" value="NZ_SDPO01000001.1"/>
</dbReference>
<dbReference type="InterPro" id="IPR029061">
    <property type="entry name" value="THDP-binding"/>
</dbReference>
<evidence type="ECO:0000259" key="7">
    <source>
        <dbReference type="Pfam" id="PF02776"/>
    </source>
</evidence>
<dbReference type="FunFam" id="3.40.50.970:FF:000007">
    <property type="entry name" value="Acetolactate synthase"/>
    <property type="match status" value="1"/>
</dbReference>
<dbReference type="InterPro" id="IPR045229">
    <property type="entry name" value="TPP_enz"/>
</dbReference>